<evidence type="ECO:0000259" key="2">
    <source>
        <dbReference type="Pfam" id="PF08268"/>
    </source>
</evidence>
<dbReference type="Proteomes" id="UP001054252">
    <property type="component" value="Unassembled WGS sequence"/>
</dbReference>
<organism evidence="3 4">
    <name type="scientific">Rubroshorea leprosula</name>
    <dbReference type="NCBI Taxonomy" id="152421"/>
    <lineage>
        <taxon>Eukaryota</taxon>
        <taxon>Viridiplantae</taxon>
        <taxon>Streptophyta</taxon>
        <taxon>Embryophyta</taxon>
        <taxon>Tracheophyta</taxon>
        <taxon>Spermatophyta</taxon>
        <taxon>Magnoliopsida</taxon>
        <taxon>eudicotyledons</taxon>
        <taxon>Gunneridae</taxon>
        <taxon>Pentapetalae</taxon>
        <taxon>rosids</taxon>
        <taxon>malvids</taxon>
        <taxon>Malvales</taxon>
        <taxon>Dipterocarpaceae</taxon>
        <taxon>Rubroshorea</taxon>
    </lineage>
</organism>
<keyword evidence="1" id="KW-0812">Transmembrane</keyword>
<keyword evidence="4" id="KW-1185">Reference proteome</keyword>
<protein>
    <recommendedName>
        <fullName evidence="2">F-box associated beta-propeller type 3 domain-containing protein</fullName>
    </recommendedName>
</protein>
<evidence type="ECO:0000256" key="1">
    <source>
        <dbReference type="SAM" id="Phobius"/>
    </source>
</evidence>
<evidence type="ECO:0000313" key="4">
    <source>
        <dbReference type="Proteomes" id="UP001054252"/>
    </source>
</evidence>
<sequence length="274" mass="31627">MNFYCADFDDDLISAFLLNNPLKSPHWGAMLCASYFGLILLSFSHNNLILWNPFTRRYKRLPLCPIQTLSGFRKFVNFGLGYDSALDDYKVVMISEFYDSNVYQTWGALYWECDYKFVGFDLTNEVFFDLPPFLGWNSKYSCYDYYDVLVVSGGHLHTSLMHDERNTTEYYLFVSDKSGEVASGSWRKEFTLEYVDWLLVYSKEGDKILLSKGNKIFWYNLEDKTRQRAVMAFPVIPKSCWIGSGILGVLMHNYHVCCESLVSPGNDAAFDGAP</sequence>
<accession>A0AAV5M600</accession>
<proteinExistence type="predicted"/>
<feature type="transmembrane region" description="Helical" evidence="1">
    <location>
        <begin position="27"/>
        <end position="51"/>
    </location>
</feature>
<dbReference type="AlphaFoldDB" id="A0AAV5M600"/>
<dbReference type="PANTHER" id="PTHR31790:SF526">
    <property type="entry name" value="OS12G0618150 PROTEIN"/>
    <property type="match status" value="1"/>
</dbReference>
<dbReference type="InterPro" id="IPR052361">
    <property type="entry name" value="F-box_domain"/>
</dbReference>
<dbReference type="PANTHER" id="PTHR31790">
    <property type="entry name" value="OS02G0783600 PROTEIN"/>
    <property type="match status" value="1"/>
</dbReference>
<feature type="domain" description="F-box associated beta-propeller type 3" evidence="2">
    <location>
        <begin position="27"/>
        <end position="96"/>
    </location>
</feature>
<name>A0AAV5M600_9ROSI</name>
<dbReference type="InterPro" id="IPR013187">
    <property type="entry name" value="F-box-assoc_dom_typ3"/>
</dbReference>
<reference evidence="3 4" key="1">
    <citation type="journal article" date="2021" name="Commun. Biol.">
        <title>The genome of Shorea leprosula (Dipterocarpaceae) highlights the ecological relevance of drought in aseasonal tropical rainforests.</title>
        <authorList>
            <person name="Ng K.K.S."/>
            <person name="Kobayashi M.J."/>
            <person name="Fawcett J.A."/>
            <person name="Hatakeyama M."/>
            <person name="Paape T."/>
            <person name="Ng C.H."/>
            <person name="Ang C.C."/>
            <person name="Tnah L.H."/>
            <person name="Lee C.T."/>
            <person name="Nishiyama T."/>
            <person name="Sese J."/>
            <person name="O'Brien M.J."/>
            <person name="Copetti D."/>
            <person name="Mohd Noor M.I."/>
            <person name="Ong R.C."/>
            <person name="Putra M."/>
            <person name="Sireger I.Z."/>
            <person name="Indrioko S."/>
            <person name="Kosugi Y."/>
            <person name="Izuno A."/>
            <person name="Isagi Y."/>
            <person name="Lee S.L."/>
            <person name="Shimizu K.K."/>
        </authorList>
    </citation>
    <scope>NUCLEOTIDE SEQUENCE [LARGE SCALE GENOMIC DNA]</scope>
    <source>
        <strain evidence="3">214</strain>
    </source>
</reference>
<keyword evidence="1" id="KW-0472">Membrane</keyword>
<keyword evidence="1" id="KW-1133">Transmembrane helix</keyword>
<dbReference type="EMBL" id="BPVZ01000191">
    <property type="protein sequence ID" value="GKV45181.1"/>
    <property type="molecule type" value="Genomic_DNA"/>
</dbReference>
<gene>
    <name evidence="3" type="ORF">SLEP1_g52292</name>
</gene>
<comment type="caution">
    <text evidence="3">The sequence shown here is derived from an EMBL/GenBank/DDBJ whole genome shotgun (WGS) entry which is preliminary data.</text>
</comment>
<dbReference type="Pfam" id="PF08268">
    <property type="entry name" value="FBA_3"/>
    <property type="match status" value="1"/>
</dbReference>
<evidence type="ECO:0000313" key="3">
    <source>
        <dbReference type="EMBL" id="GKV45181.1"/>
    </source>
</evidence>